<feature type="compositionally biased region" description="Basic and acidic residues" evidence="1">
    <location>
        <begin position="11"/>
        <end position="35"/>
    </location>
</feature>
<dbReference type="SMART" id="SM00749">
    <property type="entry name" value="BON"/>
    <property type="match status" value="1"/>
</dbReference>
<dbReference type="InterPro" id="IPR047800">
    <property type="entry name" value="SWFGD_dom"/>
</dbReference>
<dbReference type="NCBIfam" id="NF033157">
    <property type="entry name" value="SWFGD_domain"/>
    <property type="match status" value="1"/>
</dbReference>
<keyword evidence="4" id="KW-1185">Reference proteome</keyword>
<evidence type="ECO:0000259" key="2">
    <source>
        <dbReference type="PROSITE" id="PS50914"/>
    </source>
</evidence>
<gene>
    <name evidence="3" type="ORF">GRI72_07930</name>
</gene>
<dbReference type="Gene3D" id="3.30.1340.30">
    <property type="match status" value="1"/>
</dbReference>
<dbReference type="InterPro" id="IPR051686">
    <property type="entry name" value="Lipoprotein_DolP"/>
</dbReference>
<dbReference type="InterPro" id="IPR014004">
    <property type="entry name" value="Transpt-assoc_nodulatn_dom_bac"/>
</dbReference>
<dbReference type="InterPro" id="IPR007055">
    <property type="entry name" value="BON_dom"/>
</dbReference>
<dbReference type="PANTHER" id="PTHR34606:SF15">
    <property type="entry name" value="BON DOMAIN-CONTAINING PROTEIN"/>
    <property type="match status" value="1"/>
</dbReference>
<name>A0ABW9UV71_9SPHN</name>
<dbReference type="Pfam" id="PF04972">
    <property type="entry name" value="BON"/>
    <property type="match status" value="1"/>
</dbReference>
<proteinExistence type="predicted"/>
<sequence>MGDQAPYRGDPYADRSRDYGRHAERGRREADRPRQSDYGSSFGPSRFDAREGRGFNSFTGNDQGGADFVAGARRPYGGYGPGLGGYSADYASGRYDAAPHPGHTDRYEDRGFLEKAGDEVASWFGDEDAARRRQMDHRGRGPANYTRSDERILEDVCDALTDDRELDARNIQVTVKDGEVTLDGTIANRFEKRRAEDRADWVSGVNHVQNNLRVSVREQRAETGESRSAEG</sequence>
<dbReference type="PROSITE" id="PS50914">
    <property type="entry name" value="BON"/>
    <property type="match status" value="1"/>
</dbReference>
<reference evidence="3 4" key="1">
    <citation type="submission" date="2019-12" db="EMBL/GenBank/DDBJ databases">
        <title>Genomic-based taxomic classification of the family Erythrobacteraceae.</title>
        <authorList>
            <person name="Xu L."/>
        </authorList>
    </citation>
    <scope>NUCLEOTIDE SEQUENCE [LARGE SCALE GENOMIC DNA]</scope>
    <source>
        <strain evidence="3 4">H32</strain>
    </source>
</reference>
<comment type="caution">
    <text evidence="3">The sequence shown here is derived from an EMBL/GenBank/DDBJ whole genome shotgun (WGS) entry which is preliminary data.</text>
</comment>
<feature type="domain" description="BON" evidence="2">
    <location>
        <begin position="148"/>
        <end position="216"/>
    </location>
</feature>
<evidence type="ECO:0000256" key="1">
    <source>
        <dbReference type="SAM" id="MobiDB-lite"/>
    </source>
</evidence>
<dbReference type="Proteomes" id="UP000444401">
    <property type="component" value="Unassembled WGS sequence"/>
</dbReference>
<accession>A0ABW9UV71</accession>
<dbReference type="PANTHER" id="PTHR34606">
    <property type="entry name" value="BON DOMAIN-CONTAINING PROTEIN"/>
    <property type="match status" value="1"/>
</dbReference>
<organism evidence="3 4">
    <name type="scientific">Pelagerythrobacter marinus</name>
    <dbReference type="NCBI Taxonomy" id="538382"/>
    <lineage>
        <taxon>Bacteria</taxon>
        <taxon>Pseudomonadati</taxon>
        <taxon>Pseudomonadota</taxon>
        <taxon>Alphaproteobacteria</taxon>
        <taxon>Sphingomonadales</taxon>
        <taxon>Erythrobacteraceae</taxon>
        <taxon>Pelagerythrobacter</taxon>
    </lineage>
</organism>
<feature type="region of interest" description="Disordered" evidence="1">
    <location>
        <begin position="1"/>
        <end position="66"/>
    </location>
</feature>
<evidence type="ECO:0000313" key="3">
    <source>
        <dbReference type="EMBL" id="MXO68754.1"/>
    </source>
</evidence>
<evidence type="ECO:0000313" key="4">
    <source>
        <dbReference type="Proteomes" id="UP000444401"/>
    </source>
</evidence>
<dbReference type="EMBL" id="WTYO01000003">
    <property type="protein sequence ID" value="MXO68754.1"/>
    <property type="molecule type" value="Genomic_DNA"/>
</dbReference>
<protein>
    <submittedName>
        <fullName evidence="3">BON domain-containing protein</fullName>
    </submittedName>
</protein>